<accession>A0ACC2X0K2</accession>
<sequence length="1188" mass="128010">MISATEDKTSNLPPFSLPYDPVTLQQRIQREILGLGALADYLVELKEKHRTMPSHDEESRTETVEGNLPSSSNGVAEENKAEMIRIRLDDEYWVDMTSEQIDGFLKRKSACKPFSRIHARANCHRSHLGPGALALRSVEERRANLEQLKEWMIRELQDTTSHTLDTCDMAGEPVERNPEPMPLGESVNRMASAELRQQQRQQREITGNNVPVASTSRPISDIVKRHPSPAPTSAASAAAKDAAEKDTSEQLREDQALKLREINNALEKLGTSMGDVLKLPPSDVIGDGNDGSAIGTEVGKDGTVLNEEGLPFLDIREDLPQQSADDTDKPLKQGSSQSDTVTTSVSEPADDYWSEEAVKRRRELRERLFADDDEDEEETEDEDEGAEENAQRAGSAESDNESDDETQEHGSTPSSPPRTQNKAIESNRVPAPSLPVPVPESISQLNAAAKAKGKGKATTRKPGFLARSMVIDHSVVEEKAEEDTIDSEPKKTDTSMESAKVTPVTKKTESPRSETAEKAPRPASVETPVQLERRKSVTFNPQTRVRLYEKGEVMPVSSAGGAAPPTPAQMDVDSGSRFEVLDDDARGEQAVSTSAVMSTPEVMKPGVKSKVEGTFSGFKKGFLDSKPAVKQAPKTAPVNSVKHTGAQVSERKPPTAPIQQAPTTIESPEYQQPLAPAHNSPAKPARKQKSLFSQRKAESMEARSQLLNFRSFDPMPVGAGVGVGVGAGGPVGTGKEENAAPAVERPIKMAVVERVVGKPRAPTVPPLVSPIPSAPSPQSFPPKMTGKKARDVASDGEDGQTSQLRSGSQTAVKDTIVERNPAMLPQSSQAGKSPRIKPSRLDLTTYYPNFSSENAGPAPADESSDSLSDFEYSDGEDAFDMDEALLAREAALAYHAKRSELGRKGLGGWTGGIGADGEVEWDTESVPMSAGMDEAPPRVGPVAFGERIIPRGMEGGIRLPVTNDVGADSSDEDEMEDAAAAADRSIPASISLPLVVPASENLASSIKIGKLENGNLVVQDTDDSDDSDVEEEEGGGGESIDPDPTKMMTDEQRSARAQAVEERRARRAMIDRLRSGDIAEMIREERAREEMMRLSGVGGYVEPPRGEPPALGGAASEVAGPSRDISNTGMAPVNAVKSVVEKQQRDTVQKDMIPLAFGKAEAKGEDEEEALQQPKRMSKFKAARLARG</sequence>
<dbReference type="Proteomes" id="UP001243375">
    <property type="component" value="Unassembled WGS sequence"/>
</dbReference>
<reference evidence="1" key="1">
    <citation type="submission" date="2023-04" db="EMBL/GenBank/DDBJ databases">
        <title>Draft Genome sequencing of Naganishia species isolated from polar environments using Oxford Nanopore Technology.</title>
        <authorList>
            <person name="Leo P."/>
            <person name="Venkateswaran K."/>
        </authorList>
    </citation>
    <scope>NUCLEOTIDE SEQUENCE</scope>
    <source>
        <strain evidence="1">MNA-CCFEE 5425</strain>
    </source>
</reference>
<gene>
    <name evidence="1" type="ORF">QFC22_004602</name>
</gene>
<name>A0ACC2X0K2_9TREE</name>
<comment type="caution">
    <text evidence="1">The sequence shown here is derived from an EMBL/GenBank/DDBJ whole genome shotgun (WGS) entry which is preliminary data.</text>
</comment>
<proteinExistence type="predicted"/>
<evidence type="ECO:0000313" key="1">
    <source>
        <dbReference type="EMBL" id="KAJ9116944.1"/>
    </source>
</evidence>
<dbReference type="EMBL" id="JASBWU010000013">
    <property type="protein sequence ID" value="KAJ9116944.1"/>
    <property type="molecule type" value="Genomic_DNA"/>
</dbReference>
<protein>
    <submittedName>
        <fullName evidence="1">Uncharacterized protein</fullName>
    </submittedName>
</protein>
<organism evidence="1 2">
    <name type="scientific">Naganishia vaughanmartiniae</name>
    <dbReference type="NCBI Taxonomy" id="1424756"/>
    <lineage>
        <taxon>Eukaryota</taxon>
        <taxon>Fungi</taxon>
        <taxon>Dikarya</taxon>
        <taxon>Basidiomycota</taxon>
        <taxon>Agaricomycotina</taxon>
        <taxon>Tremellomycetes</taxon>
        <taxon>Filobasidiales</taxon>
        <taxon>Filobasidiaceae</taxon>
        <taxon>Naganishia</taxon>
    </lineage>
</organism>
<keyword evidence="2" id="KW-1185">Reference proteome</keyword>
<evidence type="ECO:0000313" key="2">
    <source>
        <dbReference type="Proteomes" id="UP001243375"/>
    </source>
</evidence>